<reference evidence="1 2" key="1">
    <citation type="journal article" date="2015" name="J. Virol.">
        <title>Cyclic avian mass mortality in the northeastern United States is associated with a novel orthomyxovirus.</title>
        <authorList>
            <person name="Allison A.B."/>
            <person name="Ballard J.R."/>
            <person name="Tesh R.B."/>
            <person name="Brown J.D."/>
            <person name="Ruder M.G."/>
            <person name="Keel M.K."/>
            <person name="Munk B.A."/>
            <person name="Mickley R.M."/>
            <person name="Gibbs S.E."/>
            <person name="Travassos da Rosa A.P."/>
            <person name="Ellis J.C."/>
            <person name="Ip H.S."/>
            <person name="Shearn-Bochsler V.I."/>
            <person name="Rogers M.B."/>
            <person name="Ghedin E."/>
            <person name="Holmes E.C."/>
            <person name="Parrish C.R."/>
            <person name="Dwyer C."/>
        </authorList>
    </citation>
    <scope>NUCLEOTIDE SEQUENCE [LARGE SCALE GENOMIC DNA]</scope>
    <source>
        <strain evidence="1">10-280-G</strain>
    </source>
</reference>
<dbReference type="OrthoDB" id="29535at10239"/>
<dbReference type="EMBL" id="KM114304">
    <property type="protein sequence ID" value="AIY25029.1"/>
    <property type="molecule type" value="Viral_cRNA"/>
</dbReference>
<evidence type="ECO:0000313" key="1">
    <source>
        <dbReference type="EMBL" id="AIY25029.1"/>
    </source>
</evidence>
<name>A0A0A1E755_9ORTO</name>
<evidence type="ECO:0000313" key="2">
    <source>
        <dbReference type="Proteomes" id="UP000181615"/>
    </source>
</evidence>
<keyword evidence="2" id="KW-1185">Reference proteome</keyword>
<organism evidence="1 2">
    <name type="scientific">Wellfleet Bay virus</name>
    <dbReference type="NCBI Taxonomy" id="1566309"/>
    <lineage>
        <taxon>Viruses</taxon>
        <taxon>Riboviria</taxon>
        <taxon>Orthornavirae</taxon>
        <taxon>Negarnaviricota</taxon>
        <taxon>Polyploviricotina</taxon>
        <taxon>Insthoviricetes</taxon>
        <taxon>Articulavirales</taxon>
        <taxon>Orthomyxoviridae</taxon>
        <taxon>Quaranjavirus</taxon>
        <taxon>Quaranjavirus wellfleetense</taxon>
    </lineage>
</organism>
<gene>
    <name evidence="1" type="primary">PB2</name>
</gene>
<dbReference type="KEGG" id="vg:22318785"/>
<dbReference type="RefSeq" id="YP_009110685.1">
    <property type="nucleotide sequence ID" value="NC_025795.1"/>
</dbReference>
<dbReference type="GeneID" id="22318785"/>
<proteinExistence type="predicted"/>
<sequence length="777" mass="90868">MQASPEAIQARKERLLKLARLVNQVAEEENGHDVLNLLKKEPVCNKRVITKYARVVKDPDPIATTQLLMGQKFPILAKKSYLRYYTEAEREELFSNDDCRRVGWVKCSRKAIDLWISKGKPLTEEQRQIIKVLYESSIEMAKDFYSRAWDRATVTYGRVPLERQSVATRNVLVNVPREYRQKAVVEIVQPGYNLNQPEVKIYVQQILEKIGQRIVTGMSIVDQARILMNSLDPKRRILPVALSLHGELAQHSIAYYGNNWMITQLPGRTYSTPGDTYDMRRICAFILSRISKLELNRKREALGRLKRGKEPFIETIKKTPEDYAVKVIKSIMRLPCSRKHDYFGTEMIVSKKGPNTEVVTHPSGIQWREYIDEEKIYFRHLECRGWFTHNRATLTEITFSITDRITFENLLVNIANYIRYDWVYRPGKSIKELRDLTMLEVKKEPWKILGTNKRVWEEYWRHIEDSLITITDEMKNYLTFESKVNVRCVYKTEIPEETEVHYEVRPDGSLEEIDGNSRIPYIEIKTAGIPHLDMTWNSNDMYIIPLLHPQISMMRTIEFHLLRPNLEEDIMKNNFSTHNAHCPYWLEAASMAGFCNQARMMLYGAMFKLKTIPKIFLAYLYCFSGYPRAHTKYNERARMKTGGFLDLYAKDGNFRRDPETGKWLIFDKEWVGVVTDMGPEPELLAYTFLNGFRLESVKKRKGDHGLANLREGMEALKEKQDGEMIYVRIGGDVKLLVRDRTTDAKRALAIKRGRERVLEDRELELMSSLQPKRAKKE</sequence>
<protein>
    <submittedName>
        <fullName evidence="1">Polymerase basic 2 protein</fullName>
    </submittedName>
</protein>
<accession>A0A0A1E755</accession>
<dbReference type="Proteomes" id="UP000181615">
    <property type="component" value="Genome"/>
</dbReference>